<evidence type="ECO:0000259" key="8">
    <source>
        <dbReference type="Pfam" id="PF02878"/>
    </source>
</evidence>
<dbReference type="GO" id="GO:0005829">
    <property type="term" value="C:cytosol"/>
    <property type="evidence" value="ECO:0007669"/>
    <property type="project" value="TreeGrafter"/>
</dbReference>
<evidence type="ECO:0000256" key="7">
    <source>
        <dbReference type="RuleBase" id="RU004326"/>
    </source>
</evidence>
<name>Q0G3L7_9HYPH</name>
<dbReference type="RefSeq" id="WP_007068187.1">
    <property type="nucleotide sequence ID" value="NZ_DS022272.1"/>
</dbReference>
<dbReference type="EMBL" id="AATP01000002">
    <property type="protein sequence ID" value="EAU41814.1"/>
    <property type="molecule type" value="Genomic_DNA"/>
</dbReference>
<gene>
    <name evidence="11" type="ORF">FP2506_15314</name>
</gene>
<dbReference type="SUPFAM" id="SSF53738">
    <property type="entry name" value="Phosphoglucomutase, first 3 domains"/>
    <property type="match status" value="3"/>
</dbReference>
<dbReference type="InterPro" id="IPR005845">
    <property type="entry name" value="A-D-PHexomutase_a/b/a-II"/>
</dbReference>
<comment type="cofactor">
    <cofactor evidence="1">
        <name>Mg(2+)</name>
        <dbReference type="ChEBI" id="CHEBI:18420"/>
    </cofactor>
</comment>
<evidence type="ECO:0000313" key="12">
    <source>
        <dbReference type="Proteomes" id="UP000004310"/>
    </source>
</evidence>
<reference evidence="11 12" key="1">
    <citation type="journal article" date="2010" name="J. Bacteriol.">
        <title>Genome sequence of Fulvimarina pelagi HTCC2506T, a Mn(II)-oxidizing alphaproteobacterium possessing an aerobic anoxygenic photosynthetic gene cluster and Xanthorhodopsin.</title>
        <authorList>
            <person name="Kang I."/>
            <person name="Oh H.M."/>
            <person name="Lim S.I."/>
            <person name="Ferriera S."/>
            <person name="Giovannoni S.J."/>
            <person name="Cho J.C."/>
        </authorList>
    </citation>
    <scope>NUCLEOTIDE SEQUENCE [LARGE SCALE GENOMIC DNA]</scope>
    <source>
        <strain evidence="11 12">HTCC2506</strain>
    </source>
</reference>
<evidence type="ECO:0000313" key="11">
    <source>
        <dbReference type="EMBL" id="EAU41814.1"/>
    </source>
</evidence>
<comment type="similarity">
    <text evidence="2 7">Belongs to the phosphohexose mutase family.</text>
</comment>
<evidence type="ECO:0000259" key="9">
    <source>
        <dbReference type="Pfam" id="PF02879"/>
    </source>
</evidence>
<dbReference type="GO" id="GO:0000287">
    <property type="term" value="F:magnesium ion binding"/>
    <property type="evidence" value="ECO:0007669"/>
    <property type="project" value="InterPro"/>
</dbReference>
<keyword evidence="3" id="KW-0597">Phosphoprotein</keyword>
<dbReference type="PROSITE" id="PS00710">
    <property type="entry name" value="PGM_PMM"/>
    <property type="match status" value="1"/>
</dbReference>
<keyword evidence="12" id="KW-1185">Reference proteome</keyword>
<sequence length="477" mass="50190">MSSLKFGTSGLRGLVSDLDGPPAYAWTRGFVGHLERSDQTGSKTVLIGQDLRASSPSIAARAAAAVSDAGWTAVNCGALPTPALAFAALKRDAAALMVTGSHIPEDRNGLKFYSPSGEIDKADEGGIRLAHDDLVPEVREAAHSLSLADLEGGAEAAIEAYMHRYSTFFGSDALKGRRIGIYEQSSVARDILTTILNALGAETVGLRRADSFIPVDTEAHRPEDVALVAKWAEEYGFDAIVSTDGDADRPLVADETGTILRGDVLGMITAKHLGLSSIVTPVTSSSAIEASDFAGEVLRTRVGSPFVIAGMAETARKGGSAIIGFEANGGVLLGSDIERGGRMLEALPTRDAVLPILCSLAEAAGAGKPLSEIVTEMKAGFTAADRLKEVPAEKSAPFLARLVNDHDYTAHLFEPIGVVVSIDDTDGIRTILENGEVIHFRASGNAPELRCYIEAASEPVARDRLAWGLETARRELG</sequence>
<dbReference type="GO" id="GO:0005975">
    <property type="term" value="P:carbohydrate metabolic process"/>
    <property type="evidence" value="ECO:0007669"/>
    <property type="project" value="InterPro"/>
</dbReference>
<evidence type="ECO:0000256" key="5">
    <source>
        <dbReference type="ARBA" id="ARBA00022842"/>
    </source>
</evidence>
<dbReference type="PANTHER" id="PTHR42946:SF1">
    <property type="entry name" value="PHOSPHOGLUCOMUTASE (ALPHA-D-GLUCOSE-1,6-BISPHOSPHATE-DEPENDENT)"/>
    <property type="match status" value="1"/>
</dbReference>
<feature type="domain" description="Alpha-D-phosphohexomutase alpha/beta/alpha" evidence="9">
    <location>
        <begin position="159"/>
        <end position="257"/>
    </location>
</feature>
<dbReference type="CDD" id="cd03088">
    <property type="entry name" value="ManB"/>
    <property type="match status" value="1"/>
</dbReference>
<evidence type="ECO:0000256" key="1">
    <source>
        <dbReference type="ARBA" id="ARBA00001946"/>
    </source>
</evidence>
<dbReference type="Pfam" id="PF02879">
    <property type="entry name" value="PGM_PMM_II"/>
    <property type="match status" value="1"/>
</dbReference>
<dbReference type="STRING" id="217511.GCA_001463845_02831"/>
<feature type="domain" description="Alpha-D-phosphohexomutase alpha/beta/alpha" evidence="8">
    <location>
        <begin position="4"/>
        <end position="124"/>
    </location>
</feature>
<dbReference type="HOGENOM" id="CLU_045514_1_0_5"/>
<dbReference type="Pfam" id="PF02878">
    <property type="entry name" value="PGM_PMM_I"/>
    <property type="match status" value="1"/>
</dbReference>
<dbReference type="Pfam" id="PF02880">
    <property type="entry name" value="PGM_PMM_III"/>
    <property type="match status" value="1"/>
</dbReference>
<dbReference type="GO" id="GO:0008966">
    <property type="term" value="F:phosphoglucosamine mutase activity"/>
    <property type="evidence" value="ECO:0007669"/>
    <property type="project" value="TreeGrafter"/>
</dbReference>
<feature type="domain" description="Alpha-D-phosphohexomutase alpha/beta/alpha" evidence="10">
    <location>
        <begin position="262"/>
        <end position="376"/>
    </location>
</feature>
<dbReference type="InterPro" id="IPR005844">
    <property type="entry name" value="A-D-PHexomutase_a/b/a-I"/>
</dbReference>
<organism evidence="11 12">
    <name type="scientific">Fulvimarina pelagi HTCC2506</name>
    <dbReference type="NCBI Taxonomy" id="314231"/>
    <lineage>
        <taxon>Bacteria</taxon>
        <taxon>Pseudomonadati</taxon>
        <taxon>Pseudomonadota</taxon>
        <taxon>Alphaproteobacteria</taxon>
        <taxon>Hyphomicrobiales</taxon>
        <taxon>Aurantimonadaceae</taxon>
        <taxon>Fulvimarina</taxon>
    </lineage>
</organism>
<dbReference type="GO" id="GO:0009252">
    <property type="term" value="P:peptidoglycan biosynthetic process"/>
    <property type="evidence" value="ECO:0007669"/>
    <property type="project" value="TreeGrafter"/>
</dbReference>
<dbReference type="PANTHER" id="PTHR42946">
    <property type="entry name" value="PHOSPHOHEXOSE MUTASE"/>
    <property type="match status" value="1"/>
</dbReference>
<dbReference type="GO" id="GO:0006048">
    <property type="term" value="P:UDP-N-acetylglucosamine biosynthetic process"/>
    <property type="evidence" value="ECO:0007669"/>
    <property type="project" value="TreeGrafter"/>
</dbReference>
<dbReference type="Gene3D" id="3.30.310.50">
    <property type="entry name" value="Alpha-D-phosphohexomutase, C-terminal domain"/>
    <property type="match status" value="1"/>
</dbReference>
<proteinExistence type="inferred from homology"/>
<evidence type="ECO:0000256" key="2">
    <source>
        <dbReference type="ARBA" id="ARBA00010231"/>
    </source>
</evidence>
<dbReference type="AlphaFoldDB" id="Q0G3L7"/>
<evidence type="ECO:0000256" key="6">
    <source>
        <dbReference type="ARBA" id="ARBA00023235"/>
    </source>
</evidence>
<protein>
    <submittedName>
        <fullName evidence="11">Phosphoglucomutase, putative</fullName>
    </submittedName>
</protein>
<dbReference type="GO" id="GO:0004615">
    <property type="term" value="F:phosphomannomutase activity"/>
    <property type="evidence" value="ECO:0007669"/>
    <property type="project" value="TreeGrafter"/>
</dbReference>
<dbReference type="Gene3D" id="3.40.120.10">
    <property type="entry name" value="Alpha-D-Glucose-1,6-Bisphosphate, subunit A, domain 3"/>
    <property type="match status" value="3"/>
</dbReference>
<dbReference type="InterPro" id="IPR036900">
    <property type="entry name" value="A-D-PHexomutase_C_sf"/>
</dbReference>
<dbReference type="InterPro" id="IPR005846">
    <property type="entry name" value="A-D-PHexomutase_a/b/a-III"/>
</dbReference>
<dbReference type="SUPFAM" id="SSF55957">
    <property type="entry name" value="Phosphoglucomutase, C-terminal domain"/>
    <property type="match status" value="1"/>
</dbReference>
<evidence type="ECO:0000256" key="3">
    <source>
        <dbReference type="ARBA" id="ARBA00022553"/>
    </source>
</evidence>
<keyword evidence="6" id="KW-0413">Isomerase</keyword>
<comment type="caution">
    <text evidence="11">The sequence shown here is derived from an EMBL/GenBank/DDBJ whole genome shotgun (WGS) entry which is preliminary data.</text>
</comment>
<dbReference type="InterPro" id="IPR016066">
    <property type="entry name" value="A-D-PHexomutase_CS"/>
</dbReference>
<dbReference type="eggNOG" id="COG1109">
    <property type="taxonomic scope" value="Bacteria"/>
</dbReference>
<evidence type="ECO:0000256" key="4">
    <source>
        <dbReference type="ARBA" id="ARBA00022723"/>
    </source>
</evidence>
<keyword evidence="5 7" id="KW-0460">Magnesium</keyword>
<accession>Q0G3L7</accession>
<dbReference type="InterPro" id="IPR016055">
    <property type="entry name" value="A-D-PHexomutase_a/b/a-I/II/III"/>
</dbReference>
<dbReference type="Proteomes" id="UP000004310">
    <property type="component" value="Unassembled WGS sequence"/>
</dbReference>
<dbReference type="InterPro" id="IPR050060">
    <property type="entry name" value="Phosphoglucosamine_mutase"/>
</dbReference>
<keyword evidence="4 7" id="KW-0479">Metal-binding</keyword>
<evidence type="ECO:0000259" key="10">
    <source>
        <dbReference type="Pfam" id="PF02880"/>
    </source>
</evidence>